<evidence type="ECO:0000256" key="5">
    <source>
        <dbReference type="ARBA" id="ARBA00022989"/>
    </source>
</evidence>
<dbReference type="Pfam" id="PF13620">
    <property type="entry name" value="CarboxypepD_reg"/>
    <property type="match status" value="1"/>
</dbReference>
<keyword evidence="5 7" id="KW-1133">Transmembrane helix</keyword>
<name>A0ABR6EM80_9ACTN</name>
<keyword evidence="4 7" id="KW-0812">Transmembrane</keyword>
<comment type="caution">
    <text evidence="10">The sequence shown here is derived from an EMBL/GenBank/DDBJ whole genome shotgun (WGS) entry which is preliminary data.</text>
</comment>
<evidence type="ECO:0000313" key="11">
    <source>
        <dbReference type="Proteomes" id="UP000766698"/>
    </source>
</evidence>
<evidence type="ECO:0000256" key="7">
    <source>
        <dbReference type="RuleBase" id="RU363032"/>
    </source>
</evidence>
<evidence type="ECO:0000256" key="2">
    <source>
        <dbReference type="ARBA" id="ARBA00022448"/>
    </source>
</evidence>
<dbReference type="InterPro" id="IPR050809">
    <property type="entry name" value="UgpAE/MalFG_permease"/>
</dbReference>
<reference evidence="11" key="1">
    <citation type="journal article" date="2020" name="Syst. Appl. Microbiol.">
        <title>Streptomyces alkaliterrae sp. nov., isolated from an alkaline soil, and emended descriptions of Streptomyces alkaliphilus, Streptomyces calidiresistens and Streptomyces durbertensis.</title>
        <authorList>
            <person name="Swiecimska M."/>
            <person name="Golinska P."/>
            <person name="Nouioui I."/>
            <person name="Wypij M."/>
            <person name="Rai M."/>
            <person name="Sangal V."/>
            <person name="Goodfellow M."/>
        </authorList>
    </citation>
    <scope>NUCLEOTIDE SEQUENCE [LARGE SCALE GENOMIC DNA]</scope>
    <source>
        <strain evidence="11">DSM 104538</strain>
    </source>
</reference>
<feature type="transmembrane region" description="Helical" evidence="7">
    <location>
        <begin position="320"/>
        <end position="341"/>
    </location>
</feature>
<dbReference type="InterPro" id="IPR000515">
    <property type="entry name" value="MetI-like"/>
</dbReference>
<feature type="transmembrane region" description="Helical" evidence="7">
    <location>
        <begin position="118"/>
        <end position="139"/>
    </location>
</feature>
<evidence type="ECO:0000256" key="8">
    <source>
        <dbReference type="SAM" id="MobiDB-lite"/>
    </source>
</evidence>
<keyword evidence="3" id="KW-1003">Cell membrane</keyword>
<evidence type="ECO:0000256" key="6">
    <source>
        <dbReference type="ARBA" id="ARBA00023136"/>
    </source>
</evidence>
<feature type="region of interest" description="Disordered" evidence="8">
    <location>
        <begin position="203"/>
        <end position="222"/>
    </location>
</feature>
<feature type="transmembrane region" description="Helical" evidence="7">
    <location>
        <begin position="362"/>
        <end position="380"/>
    </location>
</feature>
<evidence type="ECO:0000256" key="3">
    <source>
        <dbReference type="ARBA" id="ARBA00022475"/>
    </source>
</evidence>
<dbReference type="InterPro" id="IPR035906">
    <property type="entry name" value="MetI-like_sf"/>
</dbReference>
<evidence type="ECO:0000259" key="9">
    <source>
        <dbReference type="PROSITE" id="PS50928"/>
    </source>
</evidence>
<dbReference type="RefSeq" id="WP_182857691.1">
    <property type="nucleotide sequence ID" value="NZ_WMLF01000489.1"/>
</dbReference>
<feature type="compositionally biased region" description="Low complexity" evidence="8">
    <location>
        <begin position="211"/>
        <end position="221"/>
    </location>
</feature>
<dbReference type="SUPFAM" id="SSF161098">
    <property type="entry name" value="MetI-like"/>
    <property type="match status" value="1"/>
</dbReference>
<organism evidence="10 11">
    <name type="scientific">Streptomyces durbertensis</name>
    <dbReference type="NCBI Taxonomy" id="2448886"/>
    <lineage>
        <taxon>Bacteria</taxon>
        <taxon>Bacillati</taxon>
        <taxon>Actinomycetota</taxon>
        <taxon>Actinomycetes</taxon>
        <taxon>Kitasatosporales</taxon>
        <taxon>Streptomycetaceae</taxon>
        <taxon>Streptomyces</taxon>
    </lineage>
</organism>
<dbReference type="Proteomes" id="UP000766698">
    <property type="component" value="Unassembled WGS sequence"/>
</dbReference>
<dbReference type="CDD" id="cd06261">
    <property type="entry name" value="TM_PBP2"/>
    <property type="match status" value="1"/>
</dbReference>
<dbReference type="PANTHER" id="PTHR43227:SF8">
    <property type="entry name" value="DIACETYLCHITOBIOSE UPTAKE SYSTEM PERMEASE PROTEIN DASB"/>
    <property type="match status" value="1"/>
</dbReference>
<feature type="transmembrane region" description="Helical" evidence="7">
    <location>
        <begin position="26"/>
        <end position="48"/>
    </location>
</feature>
<dbReference type="PANTHER" id="PTHR43227">
    <property type="entry name" value="BLL4140 PROTEIN"/>
    <property type="match status" value="1"/>
</dbReference>
<comment type="similarity">
    <text evidence="7">Belongs to the binding-protein-dependent transport system permease family.</text>
</comment>
<dbReference type="Gene3D" id="1.10.3720.10">
    <property type="entry name" value="MetI-like"/>
    <property type="match status" value="2"/>
</dbReference>
<feature type="domain" description="ABC transmembrane type-1" evidence="9">
    <location>
        <begin position="82"/>
        <end position="440"/>
    </location>
</feature>
<dbReference type="EMBL" id="WMLF01000489">
    <property type="protein sequence ID" value="MBB1246432.1"/>
    <property type="molecule type" value="Genomic_DNA"/>
</dbReference>
<proteinExistence type="inferred from homology"/>
<feature type="transmembrane region" description="Helical" evidence="7">
    <location>
        <begin position="420"/>
        <end position="441"/>
    </location>
</feature>
<keyword evidence="11" id="KW-1185">Reference proteome</keyword>
<feature type="transmembrane region" description="Helical" evidence="7">
    <location>
        <begin position="86"/>
        <end position="106"/>
    </location>
</feature>
<accession>A0ABR6EM80</accession>
<evidence type="ECO:0000313" key="10">
    <source>
        <dbReference type="EMBL" id="MBB1246432.1"/>
    </source>
</evidence>
<dbReference type="PROSITE" id="PS50928">
    <property type="entry name" value="ABC_TM1"/>
    <property type="match status" value="1"/>
</dbReference>
<keyword evidence="2 7" id="KW-0813">Transport</keyword>
<dbReference type="SUPFAM" id="SSF49478">
    <property type="entry name" value="Cna protein B-type domain"/>
    <property type="match status" value="1"/>
</dbReference>
<comment type="subcellular location">
    <subcellularLocation>
        <location evidence="1 7">Cell membrane</location>
        <topology evidence="1 7">Multi-pass membrane protein</topology>
    </subcellularLocation>
</comment>
<protein>
    <submittedName>
        <fullName evidence="10">ABC transporter permease subunit</fullName>
    </submittedName>
</protein>
<evidence type="ECO:0000256" key="1">
    <source>
        <dbReference type="ARBA" id="ARBA00004651"/>
    </source>
</evidence>
<gene>
    <name evidence="10" type="ORF">GL263_23175</name>
</gene>
<sequence>MSGMPSTAPARGAATPRRRAQRRRRMIAWVFVLPALLLLGALVLYPVFFSLGRSLFDASGDTFVGGANYVEMFRDPATLKAVRNSTIWVVVAPVLLTGLGLVLAVLTEKIRWATAFKLVLFLPMAVSFLAAGIIFRLAYEQNPERGVINAVVVGVHDTFTDSSPYPKARAREGDGLVPADGGYRTEATARPGQSVPLGLVGVPPTEVPSGAEPAAAAAAEPAGDDELRGVVYLDFTPGGGGQPGVVDPKEQGLPGMTVEAVKDGGDVAARTTTGDDGSYSFTGLADGSYTLRLPAANFAEPYQGVNWLGPALVTPAVIGAYLWIWTGFAMVLIGAGLAAMPRETLEAARMDGANEWQIFHRITVPLLAPVLTVVFVTLVINVMKVFDLVYIIAPGPVQEDANVLATQMWLVSFGGGNDQGLGSALAVLLLLLVVPAMIFNIRRFRRSES</sequence>
<evidence type="ECO:0000256" key="4">
    <source>
        <dbReference type="ARBA" id="ARBA00022692"/>
    </source>
</evidence>
<keyword evidence="6 7" id="KW-0472">Membrane</keyword>
<dbReference type="Pfam" id="PF00528">
    <property type="entry name" value="BPD_transp_1"/>
    <property type="match status" value="1"/>
</dbReference>